<keyword evidence="8 17" id="KW-0479">Metal-binding</keyword>
<evidence type="ECO:0000256" key="11">
    <source>
        <dbReference type="ARBA" id="ARBA00023004"/>
    </source>
</evidence>
<dbReference type="Pfam" id="PF02738">
    <property type="entry name" value="MoCoBD_1"/>
    <property type="match status" value="1"/>
</dbReference>
<dbReference type="InterPro" id="IPR002888">
    <property type="entry name" value="2Fe-2S-bd"/>
</dbReference>
<feature type="binding site" evidence="16">
    <location>
        <position position="1089"/>
    </location>
    <ligand>
        <name>substrate</name>
    </ligand>
</feature>
<dbReference type="InterPro" id="IPR037165">
    <property type="entry name" value="AldOxase/xan_DH_Mopterin-bd_sf"/>
</dbReference>
<feature type="binding site" evidence="17">
    <location>
        <position position="117"/>
    </location>
    <ligand>
        <name>[2Fe-2S] cluster</name>
        <dbReference type="ChEBI" id="CHEBI:190135"/>
        <label>2</label>
    </ligand>
</feature>
<dbReference type="EMBL" id="KQ460326">
    <property type="protein sequence ID" value="KPJ15692.1"/>
    <property type="molecule type" value="Genomic_DNA"/>
</dbReference>
<feature type="binding site" evidence="17">
    <location>
        <position position="56"/>
    </location>
    <ligand>
        <name>[2Fe-2S] cluster</name>
        <dbReference type="ChEBI" id="CHEBI:190135"/>
        <label>1</label>
    </ligand>
</feature>
<feature type="binding site" evidence="17">
    <location>
        <position position="151"/>
    </location>
    <ligand>
        <name>[2Fe-2S] cluster</name>
        <dbReference type="ChEBI" id="CHEBI:190135"/>
        <label>2</label>
    </ligand>
</feature>
<comment type="similarity">
    <text evidence="3">Belongs to the xanthine dehydrogenase family.</text>
</comment>
<gene>
    <name evidence="19" type="ORF">RR48_05656</name>
</gene>
<dbReference type="SUPFAM" id="SSF56176">
    <property type="entry name" value="FAD-binding/transporter-associated domain-like"/>
    <property type="match status" value="1"/>
</dbReference>
<evidence type="ECO:0000256" key="13">
    <source>
        <dbReference type="ARBA" id="ARBA00023140"/>
    </source>
</evidence>
<dbReference type="FunFam" id="3.30.465.10:FF:000013">
    <property type="entry name" value="Aldehyde oxidase"/>
    <property type="match status" value="1"/>
</dbReference>
<evidence type="ECO:0000256" key="12">
    <source>
        <dbReference type="ARBA" id="ARBA00023014"/>
    </source>
</evidence>
<dbReference type="InterPro" id="IPR036884">
    <property type="entry name" value="2Fe-2S-bd_dom_sf"/>
</dbReference>
<dbReference type="Pfam" id="PF01315">
    <property type="entry name" value="Ald_Xan_dh_C"/>
    <property type="match status" value="1"/>
</dbReference>
<dbReference type="InterPro" id="IPR046867">
    <property type="entry name" value="AldOxase/xan_DH_MoCoBD2"/>
</dbReference>
<feature type="binding site" evidence="17">
    <location>
        <position position="149"/>
    </location>
    <ligand>
        <name>[2Fe-2S] cluster</name>
        <dbReference type="ChEBI" id="CHEBI:190135"/>
        <label>2</label>
    </ligand>
</feature>
<evidence type="ECO:0000256" key="15">
    <source>
        <dbReference type="PIRSR" id="PIRSR000127-1"/>
    </source>
</evidence>
<dbReference type="Pfam" id="PF00111">
    <property type="entry name" value="Fer2"/>
    <property type="match status" value="1"/>
</dbReference>
<reference evidence="19 20" key="1">
    <citation type="journal article" date="2015" name="Nat. Commun.">
        <title>Outbred genome sequencing and CRISPR/Cas9 gene editing in butterflies.</title>
        <authorList>
            <person name="Li X."/>
            <person name="Fan D."/>
            <person name="Zhang W."/>
            <person name="Liu G."/>
            <person name="Zhang L."/>
            <person name="Zhao L."/>
            <person name="Fang X."/>
            <person name="Chen L."/>
            <person name="Dong Y."/>
            <person name="Chen Y."/>
            <person name="Ding Y."/>
            <person name="Zhao R."/>
            <person name="Feng M."/>
            <person name="Zhu Y."/>
            <person name="Feng Y."/>
            <person name="Jiang X."/>
            <person name="Zhu D."/>
            <person name="Xiang H."/>
            <person name="Feng X."/>
            <person name="Li S."/>
            <person name="Wang J."/>
            <person name="Zhang G."/>
            <person name="Kronforst M.R."/>
            <person name="Wang W."/>
        </authorList>
    </citation>
    <scope>NUCLEOTIDE SEQUENCE [LARGE SCALE GENOMIC DNA]</scope>
    <source>
        <strain evidence="19">Ya'a_city_454_Pm</strain>
        <tissue evidence="19">Whole body</tissue>
    </source>
</reference>
<dbReference type="Gene3D" id="3.30.390.50">
    <property type="entry name" value="CO dehydrogenase flavoprotein, C-terminal domain"/>
    <property type="match status" value="1"/>
</dbReference>
<dbReference type="InterPro" id="IPR006058">
    <property type="entry name" value="2Fe2S_fd_BS"/>
</dbReference>
<dbReference type="FunFam" id="3.30.365.10:FF:000002">
    <property type="entry name" value="Xanthine dehydrogenase oxidase"/>
    <property type="match status" value="1"/>
</dbReference>
<evidence type="ECO:0000313" key="19">
    <source>
        <dbReference type="EMBL" id="KPJ15692.1"/>
    </source>
</evidence>
<dbReference type="InterPro" id="IPR005107">
    <property type="entry name" value="CO_DH_flav_C"/>
</dbReference>
<evidence type="ECO:0000313" key="20">
    <source>
        <dbReference type="Proteomes" id="UP000053240"/>
    </source>
</evidence>
<comment type="cofactor">
    <cofactor evidence="17">
        <name>[2Fe-2S] cluster</name>
        <dbReference type="ChEBI" id="CHEBI:190135"/>
    </cofactor>
    <text evidence="17">Binds 2 [2Fe-2S] clusters.</text>
</comment>
<proteinExistence type="inferred from homology"/>
<evidence type="ECO:0000256" key="2">
    <source>
        <dbReference type="ARBA" id="ARBA00004275"/>
    </source>
</evidence>
<dbReference type="Gene3D" id="1.10.150.120">
    <property type="entry name" value="[2Fe-2S]-binding domain"/>
    <property type="match status" value="1"/>
</dbReference>
<dbReference type="InterPro" id="IPR016169">
    <property type="entry name" value="FAD-bd_PCMH_sub2"/>
</dbReference>
<keyword evidence="7 17" id="KW-0001">2Fe-2S</keyword>
<dbReference type="InterPro" id="IPR036856">
    <property type="entry name" value="Ald_Oxase/Xan_DH_a/b_sf"/>
</dbReference>
<keyword evidence="5 17" id="KW-0500">Molybdenum</keyword>
<feature type="binding site" evidence="16">
    <location>
        <position position="345"/>
    </location>
    <ligand>
        <name>FAD</name>
        <dbReference type="ChEBI" id="CHEBI:57692"/>
    </ligand>
</feature>
<dbReference type="FunFam" id="3.90.1170.50:FF:000003">
    <property type="entry name" value="Aldehyde oxidase"/>
    <property type="match status" value="1"/>
</dbReference>
<feature type="binding site" evidence="17">
    <location>
        <position position="114"/>
    </location>
    <ligand>
        <name>[2Fe-2S] cluster</name>
        <dbReference type="ChEBI" id="CHEBI:190135"/>
        <label>2</label>
    </ligand>
</feature>
<dbReference type="PROSITE" id="PS51387">
    <property type="entry name" value="FAD_PCMH"/>
    <property type="match status" value="1"/>
</dbReference>
<comment type="subunit">
    <text evidence="4">Homodimer.</text>
</comment>
<evidence type="ECO:0000256" key="1">
    <source>
        <dbReference type="ARBA" id="ARBA00001974"/>
    </source>
</evidence>
<dbReference type="SUPFAM" id="SSF54665">
    <property type="entry name" value="CO dehydrogenase molybdoprotein N-domain-like"/>
    <property type="match status" value="1"/>
</dbReference>
<dbReference type="PANTHER" id="PTHR11908:SF132">
    <property type="entry name" value="ALDEHYDE OXIDASE 1-RELATED"/>
    <property type="match status" value="1"/>
</dbReference>
<evidence type="ECO:0000256" key="8">
    <source>
        <dbReference type="ARBA" id="ARBA00022723"/>
    </source>
</evidence>
<dbReference type="PIRSF" id="PIRSF000127">
    <property type="entry name" value="Xanthine_DH"/>
    <property type="match status" value="1"/>
</dbReference>
<dbReference type="InterPro" id="IPR002346">
    <property type="entry name" value="Mopterin_DH_FAD-bd"/>
</dbReference>
<dbReference type="InterPro" id="IPR036683">
    <property type="entry name" value="CO_DH_flav_C_dom_sf"/>
</dbReference>
<dbReference type="InterPro" id="IPR001041">
    <property type="entry name" value="2Fe-2S_ferredoxin-type"/>
</dbReference>
<name>A0A0N0PDI7_PAPMA</name>
<feature type="binding site" evidence="17">
    <location>
        <position position="74"/>
    </location>
    <ligand>
        <name>[2Fe-2S] cluster</name>
        <dbReference type="ChEBI" id="CHEBI:190135"/>
        <label>1</label>
    </ligand>
</feature>
<feature type="binding site" evidence="16">
    <location>
        <position position="405"/>
    </location>
    <ligand>
        <name>FAD</name>
        <dbReference type="ChEBI" id="CHEBI:57692"/>
    </ligand>
</feature>
<keyword evidence="9 16" id="KW-0274">FAD</keyword>
<dbReference type="Pfam" id="PF00941">
    <property type="entry name" value="FAD_binding_5"/>
    <property type="match status" value="1"/>
</dbReference>
<keyword evidence="13" id="KW-0576">Peroxisome</keyword>
<keyword evidence="20" id="KW-1185">Reference proteome</keyword>
<dbReference type="InterPro" id="IPR016166">
    <property type="entry name" value="FAD-bd_PCMH"/>
</dbReference>
<accession>A0A0N0PDI7</accession>
<protein>
    <submittedName>
        <fullName evidence="19">Xanthine dehydrogenase</fullName>
    </submittedName>
</protein>
<dbReference type="Proteomes" id="UP000053240">
    <property type="component" value="Unassembled WGS sequence"/>
</dbReference>
<dbReference type="Gene3D" id="3.30.365.10">
    <property type="entry name" value="Aldehyde oxidase/xanthine dehydrogenase, molybdopterin binding domain"/>
    <property type="match status" value="6"/>
</dbReference>
<comment type="cofactor">
    <cofactor evidence="1 16">
        <name>FAD</name>
        <dbReference type="ChEBI" id="CHEBI:57692"/>
    </cofactor>
</comment>
<feature type="binding site" evidence="17">
    <location>
        <position position="53"/>
    </location>
    <ligand>
        <name>[2Fe-2S] cluster</name>
        <dbReference type="ChEBI" id="CHEBI:190135"/>
        <label>1</label>
    </ligand>
</feature>
<dbReference type="Gene3D" id="3.10.20.30">
    <property type="match status" value="1"/>
</dbReference>
<keyword evidence="6" id="KW-0285">Flavoprotein</keyword>
<organism evidence="19 20">
    <name type="scientific">Papilio machaon</name>
    <name type="common">Old World swallowtail butterfly</name>
    <dbReference type="NCBI Taxonomy" id="76193"/>
    <lineage>
        <taxon>Eukaryota</taxon>
        <taxon>Metazoa</taxon>
        <taxon>Ecdysozoa</taxon>
        <taxon>Arthropoda</taxon>
        <taxon>Hexapoda</taxon>
        <taxon>Insecta</taxon>
        <taxon>Pterygota</taxon>
        <taxon>Neoptera</taxon>
        <taxon>Endopterygota</taxon>
        <taxon>Lepidoptera</taxon>
        <taxon>Glossata</taxon>
        <taxon>Ditrysia</taxon>
        <taxon>Papilionoidea</taxon>
        <taxon>Papilionidae</taxon>
        <taxon>Papilioninae</taxon>
        <taxon>Papilio</taxon>
    </lineage>
</organism>
<evidence type="ECO:0000256" key="5">
    <source>
        <dbReference type="ARBA" id="ARBA00022505"/>
    </source>
</evidence>
<dbReference type="SUPFAM" id="SSF47741">
    <property type="entry name" value="CO dehydrogenase ISP C-domain like"/>
    <property type="match status" value="1"/>
</dbReference>
<dbReference type="InterPro" id="IPR016208">
    <property type="entry name" value="Ald_Oxase/xanthine_DH-like"/>
</dbReference>
<evidence type="ECO:0000256" key="17">
    <source>
        <dbReference type="PIRSR" id="PIRSR000127-3"/>
    </source>
</evidence>
<keyword evidence="12 17" id="KW-0411">Iron-sulfur</keyword>
<comment type="subcellular location">
    <subcellularLocation>
        <location evidence="2">Peroxisome</location>
    </subcellularLocation>
</comment>
<evidence type="ECO:0000256" key="4">
    <source>
        <dbReference type="ARBA" id="ARBA00011738"/>
    </source>
</evidence>
<dbReference type="Gene3D" id="3.30.465.10">
    <property type="match status" value="1"/>
</dbReference>
<dbReference type="Pfam" id="PF20256">
    <property type="entry name" value="MoCoBD_2"/>
    <property type="match status" value="1"/>
</dbReference>
<feature type="binding site" evidence="17">
    <location>
        <position position="1155"/>
    </location>
    <ligand>
        <name>Mo-molybdopterin</name>
        <dbReference type="ChEBI" id="CHEBI:71302"/>
    </ligand>
    <ligandPart>
        <name>Mo</name>
        <dbReference type="ChEBI" id="CHEBI:28685"/>
    </ligandPart>
</feature>
<dbReference type="InterPro" id="IPR012675">
    <property type="entry name" value="Beta-grasp_dom_sf"/>
</dbReference>
<keyword evidence="10" id="KW-0560">Oxidoreductase</keyword>
<dbReference type="Gene3D" id="3.90.1170.50">
    <property type="entry name" value="Aldehyde oxidase/xanthine dehydrogenase, a/b hammerhead"/>
    <property type="match status" value="1"/>
</dbReference>
<dbReference type="PROSITE" id="PS00197">
    <property type="entry name" value="2FE2S_FER_1"/>
    <property type="match status" value="1"/>
</dbReference>
<evidence type="ECO:0000256" key="3">
    <source>
        <dbReference type="ARBA" id="ARBA00006849"/>
    </source>
</evidence>
<dbReference type="GO" id="GO:0016491">
    <property type="term" value="F:oxidoreductase activity"/>
    <property type="evidence" value="ECO:0007669"/>
    <property type="project" value="UniProtKB-KW"/>
</dbReference>
<evidence type="ECO:0000259" key="18">
    <source>
        <dbReference type="PROSITE" id="PS51387"/>
    </source>
</evidence>
<dbReference type="PANTHER" id="PTHR11908">
    <property type="entry name" value="XANTHINE DEHYDROGENASE"/>
    <property type="match status" value="1"/>
</dbReference>
<comment type="cofactor">
    <cofactor evidence="17">
        <name>Mo-molybdopterin</name>
        <dbReference type="ChEBI" id="CHEBI:71302"/>
    </cofactor>
    <text evidence="17">Binds 1 Mo-molybdopterin (Mo-MPT) cofactor per subunit.</text>
</comment>
<dbReference type="FunFam" id="3.30.390.50:FF:000003">
    <property type="entry name" value="Aldehyde oxidase1"/>
    <property type="match status" value="1"/>
</dbReference>
<evidence type="ECO:0000256" key="9">
    <source>
        <dbReference type="ARBA" id="ARBA00022827"/>
    </source>
</evidence>
<dbReference type="GO" id="GO:0051537">
    <property type="term" value="F:2 iron, 2 sulfur cluster binding"/>
    <property type="evidence" value="ECO:0007669"/>
    <property type="project" value="UniProtKB-KW"/>
</dbReference>
<feature type="binding site" evidence="17">
    <location>
        <position position="861"/>
    </location>
    <ligand>
        <name>Mo-molybdopterin</name>
        <dbReference type="ChEBI" id="CHEBI:71302"/>
    </ligand>
    <ligandPart>
        <name>Mo</name>
        <dbReference type="ChEBI" id="CHEBI:28685"/>
    </ligandPart>
</feature>
<dbReference type="GO" id="GO:0071949">
    <property type="term" value="F:FAD binding"/>
    <property type="evidence" value="ECO:0007669"/>
    <property type="project" value="InterPro"/>
</dbReference>
<feature type="binding site" evidence="17">
    <location>
        <position position="48"/>
    </location>
    <ligand>
        <name>[2Fe-2S] cluster</name>
        <dbReference type="ChEBI" id="CHEBI:190135"/>
        <label>1</label>
    </ligand>
</feature>
<evidence type="ECO:0000256" key="6">
    <source>
        <dbReference type="ARBA" id="ARBA00022630"/>
    </source>
</evidence>
<feature type="active site" description="Proton acceptor" evidence="15">
    <location>
        <position position="1328"/>
    </location>
</feature>
<dbReference type="SMART" id="SM01092">
    <property type="entry name" value="CO_deh_flav_C"/>
    <property type="match status" value="1"/>
</dbReference>
<dbReference type="SUPFAM" id="SSF56003">
    <property type="entry name" value="Molybdenum cofactor-binding domain"/>
    <property type="match status" value="2"/>
</dbReference>
<dbReference type="InterPro" id="IPR036010">
    <property type="entry name" value="2Fe-2S_ferredoxin-like_sf"/>
</dbReference>
<dbReference type="SMART" id="SM01008">
    <property type="entry name" value="Ald_Xan_dh_C"/>
    <property type="match status" value="1"/>
</dbReference>
<dbReference type="InterPro" id="IPR000674">
    <property type="entry name" value="Ald_Oxase/Xan_DH_a/b"/>
</dbReference>
<feature type="binding site" evidence="17">
    <location>
        <position position="1002"/>
    </location>
    <ligand>
        <name>Mo-molybdopterin</name>
        <dbReference type="ChEBI" id="CHEBI:71302"/>
    </ligand>
    <ligandPart>
        <name>Mo</name>
        <dbReference type="ChEBI" id="CHEBI:28685"/>
    </ligandPart>
</feature>
<dbReference type="InterPro" id="IPR008274">
    <property type="entry name" value="AldOxase/xan_DH_MoCoBD1"/>
</dbReference>
<dbReference type="GO" id="GO:0005777">
    <property type="term" value="C:peroxisome"/>
    <property type="evidence" value="ECO:0007669"/>
    <property type="project" value="UniProtKB-SubCell"/>
</dbReference>
<dbReference type="Pfam" id="PF01799">
    <property type="entry name" value="Fer2_2"/>
    <property type="match status" value="1"/>
</dbReference>
<evidence type="ECO:0000256" key="14">
    <source>
        <dbReference type="ARBA" id="ARBA00034078"/>
    </source>
</evidence>
<evidence type="ECO:0000256" key="10">
    <source>
        <dbReference type="ARBA" id="ARBA00023002"/>
    </source>
</evidence>
<evidence type="ECO:0000256" key="16">
    <source>
        <dbReference type="PIRSR" id="PIRSR000127-2"/>
    </source>
</evidence>
<feature type="domain" description="FAD-binding PCMH-type" evidence="18">
    <location>
        <begin position="217"/>
        <end position="397"/>
    </location>
</feature>
<evidence type="ECO:0000256" key="7">
    <source>
        <dbReference type="ARBA" id="ARBA00022714"/>
    </source>
</evidence>
<dbReference type="SUPFAM" id="SSF54292">
    <property type="entry name" value="2Fe-2S ferredoxin-like"/>
    <property type="match status" value="1"/>
</dbReference>
<comment type="cofactor">
    <cofactor evidence="14">
        <name>[2Fe-2S] cluster</name>
        <dbReference type="ChEBI" id="CHEBI:190135"/>
    </cofactor>
</comment>
<dbReference type="InterPro" id="IPR036318">
    <property type="entry name" value="FAD-bd_PCMH-like_sf"/>
</dbReference>
<dbReference type="GO" id="GO:0005506">
    <property type="term" value="F:iron ion binding"/>
    <property type="evidence" value="ECO:0007669"/>
    <property type="project" value="InterPro"/>
</dbReference>
<dbReference type="STRING" id="76193.A0A0N0PDI7"/>
<keyword evidence="11 17" id="KW-0408">Iron</keyword>
<dbReference type="SUPFAM" id="SSF55447">
    <property type="entry name" value="CO dehydrogenase flavoprotein C-terminal domain-like"/>
    <property type="match status" value="1"/>
</dbReference>
<dbReference type="InParanoid" id="A0A0N0PDI7"/>
<dbReference type="Pfam" id="PF03450">
    <property type="entry name" value="CO_deh_flav_C"/>
    <property type="match status" value="1"/>
</dbReference>
<sequence>MTAFVPDNPRNGWTNVDGTLMGSEVNTDVTLLEYLRRRLRLPGTKYKCLEAGCGACIVTAVRGQDTPPTAVNSCMVLVTSCQGWDITTVEGTGGRLAGYSKVQTTLAEHNGTQCGYCTPGWVMAMHSLLQSEKNLTMLEIEQSFGSNICRCTGYRTILEAFKTFAVDAPASKRIMDIEDLHICKRKGDGCKKTNCDDYDWCMVLKEEVNKASTVHIKLEDGRDWYRVYDLNEVFNILVSKGQDSYMLVAGNTAKGAYPIAEYPQVLIDTTGISELKGFVVDQNLVLGAGTTLSEALDIFKSLSSEKQNFSYLGKLYDHIQMVAHIPVRNIGTIAGNLMTKHKHRDFASDLYLLFETIGAQLTILSSAEKKIVTMQEFLNVNMTGKIILNILCPPLSQDYKLVTYKIMPRSQSVHAITNAGFLYKLDENSKVLESRLVFGGLSPTFTRASKTENYLMGKYLFANETLQGAIKVLDDELVITRELPKLSVEYRRRLAIGLFYKGLLHLCPSNVVGARYRSGAVAIHDTRPVSQGSQEIQTDPTLWPLTKPIPKIEALRQCSGETIYTDDLPPIKNEVFISFVLSTVPLGHIDVIDPSIALKEPGVVAFYSAKDIPGLNSFSPVDDTFFLTNEEILCSGDVKYYNQPVGVIVAETQHIADRAAKLVTVSYSNVKKPVIDVTEAIKDTNRLSLYTSVTATNKGSDVSKVINGSMTIYQQYPFCMESLCSVSIPSEDGLEVHAATQLSMGVQVAISRALNIPLNNNLFNRDEKNDEIEPCHAIKVGIHYVREPLALRAPVTALMETGRRISIGTYILYSPLVNIVPLCSPNLSLPVGALSAERAPYALRVRKRIHYAELLQERGAQEVREHSGYPAEQKQFSRIDVYVRQVGGAYGYKLTRNNQGIVAASLATLRLGRPCRFVQNLTTNLRAVGKRCPCTTNYEVGVNAKGVVQYLNSNMYTDNGYTVNEPLIMLAAPVFNNCYNKATWNYNLYNVVTDTASNTWCRSPGSLEAIANAELIMERISYEMNLDPVNVRLANLDLASSAVQEMWDNLKIKSQYDERRADVQKFNSENRWLKRGLRVAFMRWSSLNTTFTSATVSVFSDDGTVAITHGGIEIGQGINTKLAQICAYFLQIPLSKILVKGQNTIISPNAAPTSGSVASLNVALCVQRGCEDLLRRLEPIKQQMGGNPTWEELVKKAYKSNIDLQGRGILNLGDENSSQVYGVIVTEVEIDIITGQSEIKRVDLLEDVGQSVSPEIDVGQIEGAFIMGLGYWTCEKMEYEPRTGEVLSDRTWNYWVPQAKDIAQDFRIYFRENSYSTNTYLGAKATGEPGTSLAVAIPLAMREAISAARLESGIPTNQWFQINGPYTTEQICLAAATKFEDFKYY</sequence>